<dbReference type="AlphaFoldDB" id="A0A2G8KH08"/>
<dbReference type="PROSITE" id="PS50297">
    <property type="entry name" value="ANK_REP_REGION"/>
    <property type="match status" value="3"/>
</dbReference>
<feature type="repeat" description="ANK" evidence="3">
    <location>
        <begin position="229"/>
        <end position="261"/>
    </location>
</feature>
<feature type="repeat" description="ANK" evidence="3">
    <location>
        <begin position="162"/>
        <end position="194"/>
    </location>
</feature>
<dbReference type="InterPro" id="IPR002110">
    <property type="entry name" value="Ankyrin_rpt"/>
</dbReference>
<comment type="caution">
    <text evidence="5">The sequence shown here is derived from an EMBL/GenBank/DDBJ whole genome shotgun (WGS) entry which is preliminary data.</text>
</comment>
<feature type="repeat" description="ANK" evidence="3">
    <location>
        <begin position="196"/>
        <end position="228"/>
    </location>
</feature>
<organism evidence="5 6">
    <name type="scientific">Stichopus japonicus</name>
    <name type="common">Sea cucumber</name>
    <dbReference type="NCBI Taxonomy" id="307972"/>
    <lineage>
        <taxon>Eukaryota</taxon>
        <taxon>Metazoa</taxon>
        <taxon>Echinodermata</taxon>
        <taxon>Eleutherozoa</taxon>
        <taxon>Echinozoa</taxon>
        <taxon>Holothuroidea</taxon>
        <taxon>Aspidochirotacea</taxon>
        <taxon>Aspidochirotida</taxon>
        <taxon>Stichopodidae</taxon>
        <taxon>Apostichopus</taxon>
    </lineage>
</organism>
<feature type="compositionally biased region" description="Low complexity" evidence="4">
    <location>
        <begin position="626"/>
        <end position="642"/>
    </location>
</feature>
<keyword evidence="1" id="KW-0677">Repeat</keyword>
<evidence type="ECO:0000313" key="5">
    <source>
        <dbReference type="EMBL" id="PIK47276.1"/>
    </source>
</evidence>
<feature type="region of interest" description="Disordered" evidence="4">
    <location>
        <begin position="519"/>
        <end position="707"/>
    </location>
</feature>
<dbReference type="GO" id="GO:0071356">
    <property type="term" value="P:cellular response to tumor necrosis factor"/>
    <property type="evidence" value="ECO:0007669"/>
    <property type="project" value="TreeGrafter"/>
</dbReference>
<dbReference type="Gene3D" id="1.25.40.20">
    <property type="entry name" value="Ankyrin repeat-containing domain"/>
    <property type="match status" value="1"/>
</dbReference>
<feature type="repeat" description="ANK" evidence="3">
    <location>
        <begin position="93"/>
        <end position="125"/>
    </location>
</feature>
<feature type="compositionally biased region" description="Low complexity" evidence="4">
    <location>
        <begin position="677"/>
        <end position="691"/>
    </location>
</feature>
<feature type="region of interest" description="Disordered" evidence="4">
    <location>
        <begin position="1"/>
        <end position="29"/>
    </location>
</feature>
<reference evidence="5 6" key="1">
    <citation type="journal article" date="2017" name="PLoS Biol.">
        <title>The sea cucumber genome provides insights into morphological evolution and visceral regeneration.</title>
        <authorList>
            <person name="Zhang X."/>
            <person name="Sun L."/>
            <person name="Yuan J."/>
            <person name="Sun Y."/>
            <person name="Gao Y."/>
            <person name="Zhang L."/>
            <person name="Li S."/>
            <person name="Dai H."/>
            <person name="Hamel J.F."/>
            <person name="Liu C."/>
            <person name="Yu Y."/>
            <person name="Liu S."/>
            <person name="Lin W."/>
            <person name="Guo K."/>
            <person name="Jin S."/>
            <person name="Xu P."/>
            <person name="Storey K.B."/>
            <person name="Huan P."/>
            <person name="Zhang T."/>
            <person name="Zhou Y."/>
            <person name="Zhang J."/>
            <person name="Lin C."/>
            <person name="Li X."/>
            <person name="Xing L."/>
            <person name="Huo D."/>
            <person name="Sun M."/>
            <person name="Wang L."/>
            <person name="Mercier A."/>
            <person name="Li F."/>
            <person name="Yang H."/>
            <person name="Xiang J."/>
        </authorList>
    </citation>
    <scope>NUCLEOTIDE SEQUENCE [LARGE SCALE GENOMIC DNA]</scope>
    <source>
        <strain evidence="5">Shaxun</strain>
        <tissue evidence="5">Muscle</tissue>
    </source>
</reference>
<dbReference type="STRING" id="307972.A0A2G8KH08"/>
<dbReference type="PANTHER" id="PTHR46680:SF2">
    <property type="entry name" value="NF-KAPPA-B INHIBITOR ZETA"/>
    <property type="match status" value="1"/>
</dbReference>
<evidence type="ECO:0000313" key="6">
    <source>
        <dbReference type="Proteomes" id="UP000230750"/>
    </source>
</evidence>
<name>A0A2G8KH08_STIJA</name>
<dbReference type="InterPro" id="IPR036770">
    <property type="entry name" value="Ankyrin_rpt-contain_sf"/>
</dbReference>
<accession>A0A2G8KH08</accession>
<keyword evidence="6" id="KW-1185">Reference proteome</keyword>
<dbReference type="PRINTS" id="PR01415">
    <property type="entry name" value="ANKYRIN"/>
</dbReference>
<dbReference type="InterPro" id="IPR051070">
    <property type="entry name" value="NF-kappa-B_inhibitor"/>
</dbReference>
<dbReference type="GO" id="GO:0005829">
    <property type="term" value="C:cytosol"/>
    <property type="evidence" value="ECO:0007669"/>
    <property type="project" value="TreeGrafter"/>
</dbReference>
<dbReference type="Pfam" id="PF12796">
    <property type="entry name" value="Ank_2"/>
    <property type="match status" value="2"/>
</dbReference>
<keyword evidence="2 3" id="KW-0040">ANK repeat</keyword>
<gene>
    <name evidence="5" type="ORF">BSL78_15854</name>
</gene>
<feature type="region of interest" description="Disordered" evidence="4">
    <location>
        <begin position="310"/>
        <end position="369"/>
    </location>
</feature>
<evidence type="ECO:0000256" key="1">
    <source>
        <dbReference type="ARBA" id="ARBA00022737"/>
    </source>
</evidence>
<dbReference type="GO" id="GO:0051059">
    <property type="term" value="F:NF-kappaB binding"/>
    <property type="evidence" value="ECO:0007669"/>
    <property type="project" value="TreeGrafter"/>
</dbReference>
<feature type="compositionally biased region" description="Polar residues" evidence="4">
    <location>
        <begin position="1"/>
        <end position="12"/>
    </location>
</feature>
<dbReference type="OrthoDB" id="10254947at2759"/>
<evidence type="ECO:0000256" key="2">
    <source>
        <dbReference type="ARBA" id="ARBA00023043"/>
    </source>
</evidence>
<dbReference type="SMART" id="SM00248">
    <property type="entry name" value="ANK"/>
    <property type="match status" value="6"/>
</dbReference>
<sequence>TSSTKTSATQEVVTMPTGVAGPDPESSEGGLPINPFYPLSVAVDCHRATAQDTDGDTPLHIAIVQEQTDLAYIQRLIHLVKMSGKSLDIFNYMQQTPLHLAAITNNIEVIRIMLESGANPNEADRNGQTTIHHACYNRNSPCMSVIFKYSTFKIDLEKKNFNGHSALHVAVDKRDKVLVRMLLENGANVNAMDSRNGWTPLFIAVANQDIGMLGILVEFRAKVNAQSYSGNSALHIATGRGYTDVVKVLVQYGADLSLKNSHWETPVNVANANANEMGQLLRRICRGSPTATLMTPTPMGAEKVQLPTLQPTYPASYSPPPPIQSLAKPSLSSSHEDVRNALSNKIHRKLSRDGLAPSSPVSGRDSPNFRKKVKTTKVVKVAVDGDSFPLGKLTPISDGRKISVITKSKSATGEGEQRLQSSDSGIGSWRTDSDPALKAELEKISEVKMDTSARIAEPVVRMTEEDDDDGDCAMDSLKDEKTMEFTIQSSYQTVSEGSKVKVEKVTSLPVMSVSKGSWENRESMEVDVESTDSNGPNISGPIKTERNSGGKAAAADSSPFRYIMFGPQSGAGSVSTSAREKPEVKREDPAVSSNSGFDVTAVPVYRKAMQNGQQMSKTKEKILAESAASSSSPSSGRVASSGGLSGTKRPNSQDSEDDEDKLVIVEMRTKPLKKTMSSSCPTSPSISFRSSGNEQRLTPSPKRALET</sequence>
<evidence type="ECO:0000256" key="4">
    <source>
        <dbReference type="SAM" id="MobiDB-lite"/>
    </source>
</evidence>
<feature type="region of interest" description="Disordered" evidence="4">
    <location>
        <begin position="407"/>
        <end position="432"/>
    </location>
</feature>
<feature type="compositionally biased region" description="Basic and acidic residues" evidence="4">
    <location>
        <begin position="578"/>
        <end position="589"/>
    </location>
</feature>
<evidence type="ECO:0000256" key="3">
    <source>
        <dbReference type="PROSITE-ProRule" id="PRU00023"/>
    </source>
</evidence>
<feature type="non-terminal residue" evidence="5">
    <location>
        <position position="1"/>
    </location>
</feature>
<dbReference type="PROSITE" id="PS50088">
    <property type="entry name" value="ANK_REPEAT"/>
    <property type="match status" value="4"/>
</dbReference>
<dbReference type="Proteomes" id="UP000230750">
    <property type="component" value="Unassembled WGS sequence"/>
</dbReference>
<proteinExistence type="predicted"/>
<dbReference type="PANTHER" id="PTHR46680">
    <property type="entry name" value="NF-KAPPA-B INHIBITOR ALPHA"/>
    <property type="match status" value="1"/>
</dbReference>
<dbReference type="SUPFAM" id="SSF48403">
    <property type="entry name" value="Ankyrin repeat"/>
    <property type="match status" value="1"/>
</dbReference>
<dbReference type="EMBL" id="MRZV01000591">
    <property type="protein sequence ID" value="PIK47276.1"/>
    <property type="molecule type" value="Genomic_DNA"/>
</dbReference>
<protein>
    <submittedName>
        <fullName evidence="5">Uncharacterized protein</fullName>
    </submittedName>
</protein>